<dbReference type="RefSeq" id="XP_023455268.2">
    <property type="nucleotide sequence ID" value="XM_023598243.2"/>
</dbReference>
<keyword evidence="2" id="KW-1185">Reference proteome</keyword>
<evidence type="ECO:0000313" key="1">
    <source>
        <dbReference type="EMBL" id="WPA98074.1"/>
    </source>
</evidence>
<organism evidence="1 2">
    <name type="scientific">Cercospora beticola</name>
    <name type="common">Sugarbeet leaf spot fungus</name>
    <dbReference type="NCBI Taxonomy" id="122368"/>
    <lineage>
        <taxon>Eukaryota</taxon>
        <taxon>Fungi</taxon>
        <taxon>Dikarya</taxon>
        <taxon>Ascomycota</taxon>
        <taxon>Pezizomycotina</taxon>
        <taxon>Dothideomycetes</taxon>
        <taxon>Dothideomycetidae</taxon>
        <taxon>Mycosphaerellales</taxon>
        <taxon>Mycosphaerellaceae</taxon>
        <taxon>Cercospora</taxon>
    </lineage>
</organism>
<protein>
    <recommendedName>
        <fullName evidence="3">BTB domain-containing protein</fullName>
    </recommendedName>
</protein>
<dbReference type="EMBL" id="CP134185">
    <property type="protein sequence ID" value="WPA98074.1"/>
    <property type="molecule type" value="Genomic_DNA"/>
</dbReference>
<name>A0ABZ0NEU7_CERBT</name>
<evidence type="ECO:0008006" key="3">
    <source>
        <dbReference type="Google" id="ProtNLM"/>
    </source>
</evidence>
<gene>
    <name evidence="1" type="ORF">RHO25_002685</name>
</gene>
<dbReference type="GeneID" id="35429326"/>
<dbReference type="Proteomes" id="UP001302367">
    <property type="component" value="Chromosome 2"/>
</dbReference>
<proteinExistence type="predicted"/>
<accession>A0ABZ0NEU7</accession>
<evidence type="ECO:0000313" key="2">
    <source>
        <dbReference type="Proteomes" id="UP001302367"/>
    </source>
</evidence>
<reference evidence="1 2" key="1">
    <citation type="submission" date="2023-09" db="EMBL/GenBank/DDBJ databases">
        <title>Complete-Gapless Cercospora beticola genome.</title>
        <authorList>
            <person name="Wyatt N.A."/>
            <person name="Spanner R.E."/>
            <person name="Bolton M.D."/>
        </authorList>
    </citation>
    <scope>NUCLEOTIDE SEQUENCE [LARGE SCALE GENOMIC DNA]</scope>
    <source>
        <strain evidence="1">Cb09-40</strain>
    </source>
</reference>
<sequence length="231" mass="26611">MASGVISDFAEVVALQSGDGMTRMLVHKDIITKKSLRLQRELVSQDLYRLADWPATTYLADSLDALKLYVTWCYTGSVSEDVTRRDSSGDWLIAFAEYKCGLWLLDAQYANAIMDKLMEQDFDARTLIDHCCEMVQHGLERLKIWQWYIHRLAAKISSDDLIRSGKEQKYCEPEGLPRVLLEDVLFEMTKCREQSEVSTAGPISADREKYHMSEETVEGFWEAWVTNEEVF</sequence>